<dbReference type="Proteomes" id="UP000572268">
    <property type="component" value="Unassembled WGS sequence"/>
</dbReference>
<dbReference type="Pfam" id="PF10258">
    <property type="entry name" value="PHAX_RNA-bd"/>
    <property type="match status" value="1"/>
</dbReference>
<evidence type="ECO:0000256" key="4">
    <source>
        <dbReference type="ARBA" id="ARBA00022840"/>
    </source>
</evidence>
<dbReference type="PANTHER" id="PTHR44329">
    <property type="entry name" value="SERINE/THREONINE-PROTEIN KINASE TNNI3K-RELATED"/>
    <property type="match status" value="1"/>
</dbReference>
<comment type="similarity">
    <text evidence="1">Belongs to the protein kinase superfamily. TKL Ser/Thr protein kinase family.</text>
</comment>
<organism evidence="10 12">
    <name type="scientific">Perkinsus olseni</name>
    <name type="common">Perkinsus atlanticus</name>
    <dbReference type="NCBI Taxonomy" id="32597"/>
    <lineage>
        <taxon>Eukaryota</taxon>
        <taxon>Sar</taxon>
        <taxon>Alveolata</taxon>
        <taxon>Perkinsozoa</taxon>
        <taxon>Perkinsea</taxon>
        <taxon>Perkinsida</taxon>
        <taxon>Perkinsidae</taxon>
        <taxon>Perkinsus</taxon>
    </lineage>
</organism>
<evidence type="ECO:0000313" key="10">
    <source>
        <dbReference type="EMBL" id="KAF4676356.1"/>
    </source>
</evidence>
<feature type="region of interest" description="Disordered" evidence="7">
    <location>
        <begin position="657"/>
        <end position="706"/>
    </location>
</feature>
<evidence type="ECO:0000256" key="7">
    <source>
        <dbReference type="SAM" id="MobiDB-lite"/>
    </source>
</evidence>
<dbReference type="InterPro" id="IPR001245">
    <property type="entry name" value="Ser-Thr/Tyr_kinase_cat_dom"/>
</dbReference>
<evidence type="ECO:0000256" key="3">
    <source>
        <dbReference type="ARBA" id="ARBA00022741"/>
    </source>
</evidence>
<evidence type="ECO:0000313" key="9">
    <source>
        <dbReference type="EMBL" id="KAF4671420.1"/>
    </source>
</evidence>
<dbReference type="Gene3D" id="1.10.10.1440">
    <property type="entry name" value="PHAX RNA-binding domain"/>
    <property type="match status" value="1"/>
</dbReference>
<dbReference type="Gene3D" id="1.25.40.20">
    <property type="entry name" value="Ankyrin repeat-containing domain"/>
    <property type="match status" value="3"/>
</dbReference>
<feature type="repeat" description="ANK" evidence="5">
    <location>
        <begin position="746"/>
        <end position="778"/>
    </location>
</feature>
<dbReference type="PROSITE" id="PS50088">
    <property type="entry name" value="ANK_REPEAT"/>
    <property type="match status" value="4"/>
</dbReference>
<dbReference type="GO" id="GO:0005524">
    <property type="term" value="F:ATP binding"/>
    <property type="evidence" value="ECO:0007669"/>
    <property type="project" value="UniProtKB-UniRule"/>
</dbReference>
<dbReference type="Gene3D" id="1.10.510.10">
    <property type="entry name" value="Transferase(Phosphotransferase) domain 1"/>
    <property type="match status" value="1"/>
</dbReference>
<keyword evidence="4 6" id="KW-0067">ATP-binding</keyword>
<dbReference type="InterPro" id="IPR038092">
    <property type="entry name" value="PHAX_RNA-binding_sf"/>
</dbReference>
<keyword evidence="3 6" id="KW-0547">Nucleotide-binding</keyword>
<evidence type="ECO:0000259" key="8">
    <source>
        <dbReference type="PROSITE" id="PS50011"/>
    </source>
</evidence>
<name>A0A7J6MY38_PEROL</name>
<evidence type="ECO:0000313" key="12">
    <source>
        <dbReference type="Proteomes" id="UP000572268"/>
    </source>
</evidence>
<feature type="repeat" description="ANK" evidence="5">
    <location>
        <begin position="527"/>
        <end position="559"/>
    </location>
</feature>
<comment type="caution">
    <text evidence="10">The sequence shown here is derived from an EMBL/GenBank/DDBJ whole genome shotgun (WGS) entry which is preliminary data.</text>
</comment>
<feature type="compositionally biased region" description="Basic residues" evidence="7">
    <location>
        <begin position="375"/>
        <end position="389"/>
    </location>
</feature>
<dbReference type="PROSITE" id="PS50011">
    <property type="entry name" value="PROTEIN_KINASE_DOM"/>
    <property type="match status" value="1"/>
</dbReference>
<dbReference type="Proteomes" id="UP000570595">
    <property type="component" value="Unassembled WGS sequence"/>
</dbReference>
<dbReference type="SMART" id="SM00248">
    <property type="entry name" value="ANK"/>
    <property type="match status" value="6"/>
</dbReference>
<dbReference type="SUPFAM" id="SSF56112">
    <property type="entry name" value="Protein kinase-like (PK-like)"/>
    <property type="match status" value="1"/>
</dbReference>
<keyword evidence="2" id="KW-0808">Transferase</keyword>
<feature type="compositionally biased region" description="Basic and acidic residues" evidence="7">
    <location>
        <begin position="696"/>
        <end position="706"/>
    </location>
</feature>
<dbReference type="InterPro" id="IPR036770">
    <property type="entry name" value="Ankyrin_rpt-contain_sf"/>
</dbReference>
<dbReference type="InterPro" id="IPR019385">
    <property type="entry name" value="PHAX_RNA-binding_domain"/>
</dbReference>
<dbReference type="EMBL" id="JABANN010000003">
    <property type="protein sequence ID" value="KAF4676356.1"/>
    <property type="molecule type" value="Genomic_DNA"/>
</dbReference>
<dbReference type="InterPro" id="IPR008271">
    <property type="entry name" value="Ser/Thr_kinase_AS"/>
</dbReference>
<dbReference type="SMART" id="SM00220">
    <property type="entry name" value="S_TKc"/>
    <property type="match status" value="1"/>
</dbReference>
<keyword evidence="2" id="KW-0723">Serine/threonine-protein kinase</keyword>
<dbReference type="GO" id="GO:0004674">
    <property type="term" value="F:protein serine/threonine kinase activity"/>
    <property type="evidence" value="ECO:0007669"/>
    <property type="project" value="UniProtKB-KW"/>
</dbReference>
<dbReference type="PROSITE" id="PS00108">
    <property type="entry name" value="PROTEIN_KINASE_ST"/>
    <property type="match status" value="1"/>
</dbReference>
<feature type="region of interest" description="Disordered" evidence="7">
    <location>
        <begin position="345"/>
        <end position="454"/>
    </location>
</feature>
<dbReference type="SUPFAM" id="SSF48403">
    <property type="entry name" value="Ankyrin repeat"/>
    <property type="match status" value="2"/>
</dbReference>
<accession>A0A7J6MY38</accession>
<keyword evidence="2" id="KW-0418">Kinase</keyword>
<dbReference type="Pfam" id="PF12796">
    <property type="entry name" value="Ank_2"/>
    <property type="match status" value="2"/>
</dbReference>
<dbReference type="InterPro" id="IPR011009">
    <property type="entry name" value="Kinase-like_dom_sf"/>
</dbReference>
<feature type="repeat" description="ANK" evidence="5">
    <location>
        <begin position="779"/>
        <end position="811"/>
    </location>
</feature>
<dbReference type="PROSITE" id="PS00107">
    <property type="entry name" value="PROTEIN_KINASE_ATP"/>
    <property type="match status" value="1"/>
</dbReference>
<feature type="repeat" description="ANK" evidence="5">
    <location>
        <begin position="560"/>
        <end position="592"/>
    </location>
</feature>
<dbReference type="PROSITE" id="PS50297">
    <property type="entry name" value="ANK_REP_REGION"/>
    <property type="match status" value="4"/>
</dbReference>
<dbReference type="InterPro" id="IPR017441">
    <property type="entry name" value="Protein_kinase_ATP_BS"/>
</dbReference>
<dbReference type="EMBL" id="JABAHT010000001">
    <property type="protein sequence ID" value="KAF4671420.1"/>
    <property type="molecule type" value="Genomic_DNA"/>
</dbReference>
<dbReference type="CDD" id="cd13999">
    <property type="entry name" value="STKc_MAP3K-like"/>
    <property type="match status" value="1"/>
</dbReference>
<sequence>MPASDWIIVERAVERVGASVCRRMLSRTKRFFERDFRANGGSTSSHIETPGRVWAGLLLHKVGVPREDLNYIFGVATLSQRRLASDVPGASGAGECLVVPDVVEPPPKSQQEIAKALTLGLSMLTITANDLEVTGRVVERLGTDIARDMLTLTQQIEEEGGEMSRDGTRRKTPLNVFLSLLKFKRDRFGVTDEDLRYIFENPRKLRRDTIREDMHYAPSLFTPIRPFSQLEKSGRERDTIDFIKSFLVPALPCLEYIPIQDPRLDTVIAGTVFLGPAKISMVERAVYTFGSDWVHATLQAINDDMMAAEDSIFSCTNAFKQAIKEHGTMVQYDFVVAQACGARVPKEDGGEAAPMKRVNLVPRHDAPSRGSYGKGKGKGGKGKGKGRGKGKGDTGKGWTRSRYDWRQQHSHQEERRAPVLSRKRESPERMDEDGFVTVKQRRGGKKGPENEGVDSRAALTITKYTDHLATESELLRFTVARFCFCFKLVASKPETNAWFVAVKSGSVKRVRELLDSGAATIETIDNEGWTAVHHCAMLDYSEMLEFLVTRKADVNATNKNKRTPLHIAADWDTTDCMRILTSNGANISDKDSAGRTPVQYASDEARGILKEIARATAEAQSVFKTAEAKEEAPALSDRTYSLESDLSRRLSGGAKLELPASSSHRAAPFNSENPRKFSENSDPALLISTSSTRSAPPDRKRLSRVSRVDRKQHLEQMFHAARIGELETLTALMRKQEIDLNVQDKEGWTVMHHASFMGQSNIVHYLIDNGFDIGTKNKFGRTPLHLAAEWDNDEVVELLLSRKADIHEPDNDGCTPLECAGELSRNLMENQSWSKRSSLRSDENALSTAETTRLSGDTECLMASLDCEVSLDDLVEEKQLGTGLTAEVYRGTWHGTDVAIKKVDWTMASGYESTKAALLKELTLMVRLRHPGIVMVMGACLTSRPLRLICELCLGGGLDSLLYKQSQVEISPKQQWKMCMDVAQAMNYLHTMEPMIVHRDLKSPNLLLANPVATSFDTPVLKVSDFGLSKFTAQGGGFVSSAKGTYTWMAPELLERPDFYTEKVDIYSYGICMYEIMARTMPFSEKGYEPLSIALHVAKGLRPDTGLIAAGTPRKMIAVMEECWHGSPEERPSFRHIIESLRGVTLD</sequence>
<dbReference type="InterPro" id="IPR051681">
    <property type="entry name" value="Ser/Thr_Kinases-Pseudokinases"/>
</dbReference>
<evidence type="ECO:0000256" key="6">
    <source>
        <dbReference type="PROSITE-ProRule" id="PRU10141"/>
    </source>
</evidence>
<evidence type="ECO:0000256" key="5">
    <source>
        <dbReference type="PROSITE-ProRule" id="PRU00023"/>
    </source>
</evidence>
<dbReference type="InterPro" id="IPR002110">
    <property type="entry name" value="Ankyrin_rpt"/>
</dbReference>
<gene>
    <name evidence="10" type="ORF">FOL46_004957</name>
    <name evidence="9" type="ORF">FOZ61_000044</name>
</gene>
<feature type="compositionally biased region" description="Basic and acidic residues" evidence="7">
    <location>
        <begin position="401"/>
        <end position="429"/>
    </location>
</feature>
<feature type="binding site" evidence="6">
    <location>
        <position position="902"/>
    </location>
    <ligand>
        <name>ATP</name>
        <dbReference type="ChEBI" id="CHEBI:30616"/>
    </ligand>
</feature>
<keyword evidence="5" id="KW-0040">ANK repeat</keyword>
<dbReference type="AlphaFoldDB" id="A0A7J6MY38"/>
<evidence type="ECO:0000313" key="11">
    <source>
        <dbReference type="Proteomes" id="UP000570595"/>
    </source>
</evidence>
<evidence type="ECO:0000256" key="1">
    <source>
        <dbReference type="ARBA" id="ARBA00005843"/>
    </source>
</evidence>
<dbReference type="Pfam" id="PF00023">
    <property type="entry name" value="Ank"/>
    <property type="match status" value="1"/>
</dbReference>
<evidence type="ECO:0000256" key="2">
    <source>
        <dbReference type="ARBA" id="ARBA00022527"/>
    </source>
</evidence>
<protein>
    <recommendedName>
        <fullName evidence="8">Protein kinase domain-containing protein</fullName>
    </recommendedName>
</protein>
<feature type="domain" description="Protein kinase" evidence="8">
    <location>
        <begin position="874"/>
        <end position="1147"/>
    </location>
</feature>
<proteinExistence type="inferred from homology"/>
<dbReference type="Pfam" id="PF07714">
    <property type="entry name" value="PK_Tyr_Ser-Thr"/>
    <property type="match status" value="1"/>
</dbReference>
<dbReference type="OrthoDB" id="4062651at2759"/>
<dbReference type="InterPro" id="IPR000719">
    <property type="entry name" value="Prot_kinase_dom"/>
</dbReference>
<reference evidence="11 12" key="1">
    <citation type="submission" date="2020-04" db="EMBL/GenBank/DDBJ databases">
        <title>Perkinsus olseni comparative genomics.</title>
        <authorList>
            <person name="Bogema D.R."/>
        </authorList>
    </citation>
    <scope>NUCLEOTIDE SEQUENCE [LARGE SCALE GENOMIC DNA]</scope>
    <source>
        <strain evidence="9">ATCC PRA-179</strain>
        <strain evidence="10">ATCC PRA-31</strain>
    </source>
</reference>